<reference evidence="2" key="1">
    <citation type="submission" date="2011-07" db="EMBL/GenBank/DDBJ databases">
        <title>The Genome Sequence of Exophiala (Wangiella) dermatitidis NIH/UT8656.</title>
        <authorList>
            <consortium name="The Broad Institute Genome Sequencing Platform"/>
            <person name="Cuomo C."/>
            <person name="Wang Z."/>
            <person name="Hunicke-Smith S."/>
            <person name="Szanislo P.J."/>
            <person name="Earl A."/>
            <person name="Young S.K."/>
            <person name="Zeng Q."/>
            <person name="Gargeya S."/>
            <person name="Fitzgerald M."/>
            <person name="Haas B."/>
            <person name="Abouelleil A."/>
            <person name="Alvarado L."/>
            <person name="Arachchi H.M."/>
            <person name="Berlin A."/>
            <person name="Brown A."/>
            <person name="Chapman S.B."/>
            <person name="Chen Z."/>
            <person name="Dunbar C."/>
            <person name="Freedman E."/>
            <person name="Gearin G."/>
            <person name="Gellesch M."/>
            <person name="Goldberg J."/>
            <person name="Griggs A."/>
            <person name="Gujja S."/>
            <person name="Heiman D."/>
            <person name="Howarth C."/>
            <person name="Larson L."/>
            <person name="Lui A."/>
            <person name="MacDonald P.J.P."/>
            <person name="Montmayeur A."/>
            <person name="Murphy C."/>
            <person name="Neiman D."/>
            <person name="Pearson M."/>
            <person name="Priest M."/>
            <person name="Roberts A."/>
            <person name="Saif S."/>
            <person name="Shea T."/>
            <person name="Shenoy N."/>
            <person name="Sisk P."/>
            <person name="Stolte C."/>
            <person name="Sykes S."/>
            <person name="Wortman J."/>
            <person name="Nusbaum C."/>
            <person name="Birren B."/>
        </authorList>
    </citation>
    <scope>NUCLEOTIDE SEQUENCE</scope>
    <source>
        <strain evidence="2">NIH/UT8656</strain>
    </source>
</reference>
<sequence>MATTTNSSSQQPNGSGSSAKETNNNNHITIPVPISLTSTNPTLPPATSQALIAHLRATGSIGDLSAVLADSLARTGWTDRVRSLSLELLRNGSCDTFPELMSEVLRRARIPKSSSAENNKNTNANAKNGTTTATNGIAGNTTNGLNGSQAIALSKEWSGGPDGLPDVSIPEATVEVGVDFLKERIKDAVEPVDDDSD</sequence>
<name>H6C6K6_EXODN</name>
<dbReference type="Proteomes" id="UP000007304">
    <property type="component" value="Unassembled WGS sequence"/>
</dbReference>
<dbReference type="GeneID" id="20311983"/>
<feature type="compositionally biased region" description="Polar residues" evidence="1">
    <location>
        <begin position="19"/>
        <end position="28"/>
    </location>
</feature>
<dbReference type="Gene3D" id="1.10.246.140">
    <property type="match status" value="1"/>
</dbReference>
<gene>
    <name evidence="2" type="ORF">HMPREF1120_07344</name>
</gene>
<organism evidence="2 3">
    <name type="scientific">Exophiala dermatitidis (strain ATCC 34100 / CBS 525.76 / NIH/UT8656)</name>
    <name type="common">Black yeast</name>
    <name type="synonym">Wangiella dermatitidis</name>
    <dbReference type="NCBI Taxonomy" id="858893"/>
    <lineage>
        <taxon>Eukaryota</taxon>
        <taxon>Fungi</taxon>
        <taxon>Dikarya</taxon>
        <taxon>Ascomycota</taxon>
        <taxon>Pezizomycotina</taxon>
        <taxon>Eurotiomycetes</taxon>
        <taxon>Chaetothyriomycetidae</taxon>
        <taxon>Chaetothyriales</taxon>
        <taxon>Herpotrichiellaceae</taxon>
        <taxon>Exophiala</taxon>
    </lineage>
</organism>
<accession>H6C6K6</accession>
<dbReference type="AlphaFoldDB" id="H6C6K6"/>
<dbReference type="eggNOG" id="ENOG502T2QC">
    <property type="taxonomic scope" value="Eukaryota"/>
</dbReference>
<feature type="region of interest" description="Disordered" evidence="1">
    <location>
        <begin position="112"/>
        <end position="141"/>
    </location>
</feature>
<feature type="region of interest" description="Disordered" evidence="1">
    <location>
        <begin position="1"/>
        <end position="41"/>
    </location>
</feature>
<evidence type="ECO:0000313" key="2">
    <source>
        <dbReference type="EMBL" id="EHY59352.1"/>
    </source>
</evidence>
<dbReference type="STRING" id="858893.H6C6K6"/>
<evidence type="ECO:0000256" key="1">
    <source>
        <dbReference type="SAM" id="MobiDB-lite"/>
    </source>
</evidence>
<dbReference type="OMA" id="KAKDHPY"/>
<dbReference type="RefSeq" id="XP_009159813.1">
    <property type="nucleotide sequence ID" value="XM_009161565.1"/>
</dbReference>
<feature type="compositionally biased region" description="Low complexity" evidence="1">
    <location>
        <begin position="118"/>
        <end position="141"/>
    </location>
</feature>
<evidence type="ECO:0000313" key="3">
    <source>
        <dbReference type="Proteomes" id="UP000007304"/>
    </source>
</evidence>
<dbReference type="InterPro" id="IPR038212">
    <property type="entry name" value="TF_EnY2_sf"/>
</dbReference>
<feature type="compositionally biased region" description="Low complexity" evidence="1">
    <location>
        <begin position="1"/>
        <end position="18"/>
    </location>
</feature>
<dbReference type="HOGENOM" id="CLU_113796_0_0_1"/>
<dbReference type="EMBL" id="JH226135">
    <property type="protein sequence ID" value="EHY59352.1"/>
    <property type="molecule type" value="Genomic_DNA"/>
</dbReference>
<keyword evidence="3" id="KW-1185">Reference proteome</keyword>
<dbReference type="VEuPathDB" id="FungiDB:HMPREF1120_07344"/>
<protein>
    <submittedName>
        <fullName evidence="2">Uncharacterized protein</fullName>
    </submittedName>
</protein>
<dbReference type="InParanoid" id="H6C6K6"/>
<proteinExistence type="predicted"/>
<dbReference type="OrthoDB" id="5355007at2759"/>